<evidence type="ECO:0000313" key="2">
    <source>
        <dbReference type="EMBL" id="KAG7283950.1"/>
    </source>
</evidence>
<dbReference type="AlphaFoldDB" id="A0AAD4HV59"/>
<accession>A0AAD4HV59</accession>
<dbReference type="Pfam" id="PF01636">
    <property type="entry name" value="APH"/>
    <property type="match status" value="1"/>
</dbReference>
<dbReference type="SUPFAM" id="SSF56112">
    <property type="entry name" value="Protein kinase-like (PK-like)"/>
    <property type="match status" value="1"/>
</dbReference>
<dbReference type="EMBL" id="JAHCVI010000006">
    <property type="protein sequence ID" value="KAG7283950.1"/>
    <property type="molecule type" value="Genomic_DNA"/>
</dbReference>
<sequence length="229" mass="25881">MELAQKWKIFAQMAEIVRRLQSFQLPESITGFGGVTFNDAGQIVRAEMPTVGAGPWDLYQSSFKGRLEVALRTADANPYIKGWQTNNLREQLSSKDDRIVVHAGFNASNLLFDPDSGRITGLVDYDFATIMHPLHEFSSSFDSTGGQFRGWDWENARLWEDALEAVEVKRPRNIKGIDKVANVDTVLQAILPWRVSNADILGLQTEEAILRCRDENEQHLDKLLSRLGF</sequence>
<name>A0AAD4HV59_9PEZI</name>
<gene>
    <name evidence="2" type="ORF">NEMBOFW57_010308</name>
</gene>
<dbReference type="PANTHER" id="PTHR21310">
    <property type="entry name" value="AMINOGLYCOSIDE PHOSPHOTRANSFERASE-RELATED-RELATED"/>
    <property type="match status" value="1"/>
</dbReference>
<dbReference type="InterPro" id="IPR011009">
    <property type="entry name" value="Kinase-like_dom_sf"/>
</dbReference>
<dbReference type="InterPro" id="IPR051678">
    <property type="entry name" value="AGP_Transferase"/>
</dbReference>
<reference evidence="2" key="1">
    <citation type="submission" date="2023-02" db="EMBL/GenBank/DDBJ databases">
        <authorList>
            <person name="Palmer J.M."/>
        </authorList>
    </citation>
    <scope>NUCLEOTIDE SEQUENCE</scope>
    <source>
        <strain evidence="2">FW57</strain>
    </source>
</reference>
<dbReference type="InterPro" id="IPR002575">
    <property type="entry name" value="Aminoglycoside_PTrfase"/>
</dbReference>
<evidence type="ECO:0000259" key="1">
    <source>
        <dbReference type="Pfam" id="PF01636"/>
    </source>
</evidence>
<evidence type="ECO:0000313" key="3">
    <source>
        <dbReference type="Proteomes" id="UP001197093"/>
    </source>
</evidence>
<keyword evidence="3" id="KW-1185">Reference proteome</keyword>
<organism evidence="2 3">
    <name type="scientific">Staphylotrichum longicolle</name>
    <dbReference type="NCBI Taxonomy" id="669026"/>
    <lineage>
        <taxon>Eukaryota</taxon>
        <taxon>Fungi</taxon>
        <taxon>Dikarya</taxon>
        <taxon>Ascomycota</taxon>
        <taxon>Pezizomycotina</taxon>
        <taxon>Sordariomycetes</taxon>
        <taxon>Sordariomycetidae</taxon>
        <taxon>Sordariales</taxon>
        <taxon>Chaetomiaceae</taxon>
        <taxon>Staphylotrichum</taxon>
    </lineage>
</organism>
<protein>
    <recommendedName>
        <fullName evidence="1">Aminoglycoside phosphotransferase domain-containing protein</fullName>
    </recommendedName>
</protein>
<comment type="caution">
    <text evidence="2">The sequence shown here is derived from an EMBL/GenBank/DDBJ whole genome shotgun (WGS) entry which is preliminary data.</text>
</comment>
<dbReference type="Proteomes" id="UP001197093">
    <property type="component" value="Unassembled WGS sequence"/>
</dbReference>
<dbReference type="Gene3D" id="3.90.1200.10">
    <property type="match status" value="1"/>
</dbReference>
<proteinExistence type="predicted"/>
<feature type="domain" description="Aminoglycoside phosphotransferase" evidence="1">
    <location>
        <begin position="9"/>
        <end position="143"/>
    </location>
</feature>